<dbReference type="GeneID" id="25907893"/>
<proteinExistence type="predicted"/>
<reference evidence="1 2" key="1">
    <citation type="submission" date="2011-02" db="EMBL/GenBank/DDBJ databases">
        <title>The Genome Sequence of Sphaeroforma arctica JP610.</title>
        <authorList>
            <consortium name="The Broad Institute Genome Sequencing Platform"/>
            <person name="Russ C."/>
            <person name="Cuomo C."/>
            <person name="Young S.K."/>
            <person name="Zeng Q."/>
            <person name="Gargeya S."/>
            <person name="Alvarado L."/>
            <person name="Berlin A."/>
            <person name="Chapman S.B."/>
            <person name="Chen Z."/>
            <person name="Freedman E."/>
            <person name="Gellesch M."/>
            <person name="Goldberg J."/>
            <person name="Griggs A."/>
            <person name="Gujja S."/>
            <person name="Heilman E."/>
            <person name="Heiman D."/>
            <person name="Howarth C."/>
            <person name="Mehta T."/>
            <person name="Neiman D."/>
            <person name="Pearson M."/>
            <person name="Roberts A."/>
            <person name="Saif S."/>
            <person name="Shea T."/>
            <person name="Shenoy N."/>
            <person name="Sisk P."/>
            <person name="Stolte C."/>
            <person name="Sykes S."/>
            <person name="White J."/>
            <person name="Yandava C."/>
            <person name="Burger G."/>
            <person name="Gray M.W."/>
            <person name="Holland P.W.H."/>
            <person name="King N."/>
            <person name="Lang F.B.F."/>
            <person name="Roger A.J."/>
            <person name="Ruiz-Trillo I."/>
            <person name="Haas B."/>
            <person name="Nusbaum C."/>
            <person name="Birren B."/>
        </authorList>
    </citation>
    <scope>NUCLEOTIDE SEQUENCE [LARGE SCALE GENOMIC DNA]</scope>
    <source>
        <strain evidence="1 2">JP610</strain>
    </source>
</reference>
<evidence type="ECO:0000313" key="1">
    <source>
        <dbReference type="EMBL" id="KNC80251.1"/>
    </source>
</evidence>
<dbReference type="Proteomes" id="UP000054560">
    <property type="component" value="Unassembled WGS sequence"/>
</dbReference>
<protein>
    <submittedName>
        <fullName evidence="1">Uncharacterized protein</fullName>
    </submittedName>
</protein>
<name>A0A0L0FUM4_9EUKA</name>
<evidence type="ECO:0000313" key="2">
    <source>
        <dbReference type="Proteomes" id="UP000054560"/>
    </source>
</evidence>
<gene>
    <name evidence="1" type="ORF">SARC_07389</name>
</gene>
<accession>A0A0L0FUM4</accession>
<dbReference type="RefSeq" id="XP_014154153.1">
    <property type="nucleotide sequence ID" value="XM_014298678.1"/>
</dbReference>
<dbReference type="EMBL" id="KQ242177">
    <property type="protein sequence ID" value="KNC80251.1"/>
    <property type="molecule type" value="Genomic_DNA"/>
</dbReference>
<sequence>MDPRIEDGIVFKLSGAYSDDTCVVKFKPVDMQPTDFIVRRVTSDQVIPRWQLMVSTRNGVVPFQAHAEEGGVFVPHRDEYTPQLTSHVVVEPPRLNSKGRSSV</sequence>
<dbReference type="AlphaFoldDB" id="A0A0L0FUM4"/>
<keyword evidence="2" id="KW-1185">Reference proteome</keyword>
<organism evidence="1 2">
    <name type="scientific">Sphaeroforma arctica JP610</name>
    <dbReference type="NCBI Taxonomy" id="667725"/>
    <lineage>
        <taxon>Eukaryota</taxon>
        <taxon>Ichthyosporea</taxon>
        <taxon>Ichthyophonida</taxon>
        <taxon>Sphaeroforma</taxon>
    </lineage>
</organism>